<dbReference type="RefSeq" id="WP_283405138.1">
    <property type="nucleotide sequence ID" value="NZ_FXUI01000002.1"/>
</dbReference>
<comment type="caution">
    <text evidence="1">Lacks conserved residue(s) required for the propagation of feature annotation.</text>
</comment>
<evidence type="ECO:0000259" key="2">
    <source>
        <dbReference type="Pfam" id="PF04453"/>
    </source>
</evidence>
<feature type="domain" description="LptD C-terminal" evidence="2">
    <location>
        <begin position="335"/>
        <end position="702"/>
    </location>
</feature>
<dbReference type="PANTHER" id="PTHR30189:SF1">
    <property type="entry name" value="LPS-ASSEMBLY PROTEIN LPTD"/>
    <property type="match status" value="1"/>
</dbReference>
<dbReference type="EMBL" id="FXUI01000002">
    <property type="protein sequence ID" value="SMP55743.1"/>
    <property type="molecule type" value="Genomic_DNA"/>
</dbReference>
<accession>A0ABY1Q3V9</accession>
<proteinExistence type="inferred from homology"/>
<dbReference type="InterPro" id="IPR050218">
    <property type="entry name" value="LptD"/>
</dbReference>
<comment type="similarity">
    <text evidence="1">Belongs to the LptD family.</text>
</comment>
<feature type="signal peptide" evidence="1">
    <location>
        <begin position="1"/>
        <end position="43"/>
    </location>
</feature>
<sequence precursor="true">MLPAAQPNLQARFPLSDRCLPSLPLCALAMGISAFVLPHAAFAQDVARPVDAAPIEGAPPAPPPSTGDTEPVAFEADDVQYEQDSEVVTASGNVVLRRRDDQGRVQSVRADTVRWDRDSGRIVADGNVRMVDDDGNQLYTEQVELTDELKTGMMENLLLVLREGGRLAALKGERIPNGDVILTRAAYTGCDVVDDDGCPKNPSWRVVAKQVIYSDADKRVRFKGARIELFGLVQLPLLGLTVSTDGHAVSGFLMPDIKSSPSNGFEVAQAYYWKIAENRDLTGTFSVFTEAAPMGRLEYRALTENGAYQITGYATASQKIPISDGREDVDGQRAFRGYIFANGRFQLNDNWSVTGSIRRATDRTFLRRYDINRDDRLRSMVELERIDQDSYFSLAGYATQTLVADRKQGLIPIALPVVEYRRRLEDPLLGGRFELRANSLAITRPDGQDTQRAFAYGEWSLRRLTGMGQEITLTGLVRGDVYHSRQNELTSEDLYRGMSGWQGRGVATAAIDVKWPLVGQAFGGTQVLTPRVQLVASPKIRNLDIPNEDSRAIELDTGNLFAINRFPGYDRIEDGVRFTYGLDWQFERSRWRIKTTVGQSVRLNNRATVLPDGTGLANKTSDIVGRTEIRYRDFINFIHRFRVDKDTFAVRRNEFDAVIGNTRTYLEVGYTKLNRDISVDIEDLQDREELRAAGRLAFARYWSVFGSAVVNMTDRQEDPLNGSDGFQPLRTRIGAAYEDDCIQLSLTWRRDYVALGDVRRGDSFQLGFTLKNIGGG</sequence>
<keyword evidence="4" id="KW-1185">Reference proteome</keyword>
<dbReference type="HAMAP" id="MF_01411">
    <property type="entry name" value="LPS_assembly_LptD"/>
    <property type="match status" value="1"/>
</dbReference>
<keyword evidence="1" id="KW-0998">Cell outer membrane</keyword>
<name>A0ABY1Q3V9_9SPHN</name>
<feature type="chain" id="PRO_5044905103" description="LPS-assembly protein LptD" evidence="1">
    <location>
        <begin position="44"/>
        <end position="776"/>
    </location>
</feature>
<protein>
    <recommendedName>
        <fullName evidence="1">LPS-assembly protein LptD</fullName>
    </recommendedName>
</protein>
<comment type="function">
    <text evidence="1">Involved in the assembly of lipopolysaccharide (LPS) at the surface of the outer membrane.</text>
</comment>
<evidence type="ECO:0000313" key="4">
    <source>
        <dbReference type="Proteomes" id="UP001157910"/>
    </source>
</evidence>
<dbReference type="PANTHER" id="PTHR30189">
    <property type="entry name" value="LPS-ASSEMBLY PROTEIN"/>
    <property type="match status" value="1"/>
</dbReference>
<comment type="subunit">
    <text evidence="1">Component of the lipopolysaccharide transport and assembly complex.</text>
</comment>
<dbReference type="Proteomes" id="UP001157910">
    <property type="component" value="Unassembled WGS sequence"/>
</dbReference>
<reference evidence="3 4" key="1">
    <citation type="submission" date="2017-05" db="EMBL/GenBank/DDBJ databases">
        <authorList>
            <person name="Varghese N."/>
            <person name="Submissions S."/>
        </authorList>
    </citation>
    <scope>NUCLEOTIDE SEQUENCE [LARGE SCALE GENOMIC DNA]</scope>
    <source>
        <strain evidence="3 4">SM16</strain>
    </source>
</reference>
<organism evidence="3 4">
    <name type="scientific">Novosphingobium panipatense</name>
    <dbReference type="NCBI Taxonomy" id="428991"/>
    <lineage>
        <taxon>Bacteria</taxon>
        <taxon>Pseudomonadati</taxon>
        <taxon>Pseudomonadota</taxon>
        <taxon>Alphaproteobacteria</taxon>
        <taxon>Sphingomonadales</taxon>
        <taxon>Sphingomonadaceae</taxon>
        <taxon>Novosphingobium</taxon>
    </lineage>
</organism>
<evidence type="ECO:0000313" key="3">
    <source>
        <dbReference type="EMBL" id="SMP55743.1"/>
    </source>
</evidence>
<dbReference type="InterPro" id="IPR007543">
    <property type="entry name" value="LptD_C"/>
</dbReference>
<keyword evidence="1" id="KW-0732">Signal</keyword>
<gene>
    <name evidence="1" type="primary">lptD</name>
    <name evidence="3" type="ORF">SAMN06296065_10230</name>
</gene>
<dbReference type="InterPro" id="IPR020889">
    <property type="entry name" value="LipoPS_assembly_LptD"/>
</dbReference>
<comment type="caution">
    <text evidence="3">The sequence shown here is derived from an EMBL/GenBank/DDBJ whole genome shotgun (WGS) entry which is preliminary data.</text>
</comment>
<evidence type="ECO:0000256" key="1">
    <source>
        <dbReference type="HAMAP-Rule" id="MF_01411"/>
    </source>
</evidence>
<keyword evidence="1" id="KW-0472">Membrane</keyword>
<dbReference type="Pfam" id="PF04453">
    <property type="entry name" value="LptD"/>
    <property type="match status" value="1"/>
</dbReference>
<comment type="subcellular location">
    <subcellularLocation>
        <location evidence="1">Cell outer membrane</location>
    </subcellularLocation>
</comment>